<proteinExistence type="predicted"/>
<sequence>MVVRAAIALLHQKGIQVFNLSR</sequence>
<evidence type="ECO:0000313" key="1">
    <source>
        <dbReference type="EMBL" id="JAH77265.1"/>
    </source>
</evidence>
<reference evidence="1" key="1">
    <citation type="submission" date="2014-11" db="EMBL/GenBank/DDBJ databases">
        <authorList>
            <person name="Amaro Gonzalez C."/>
        </authorList>
    </citation>
    <scope>NUCLEOTIDE SEQUENCE</scope>
</reference>
<reference evidence="1" key="2">
    <citation type="journal article" date="2015" name="Fish Shellfish Immunol.">
        <title>Early steps in the European eel (Anguilla anguilla)-Vibrio vulnificus interaction in the gills: Role of the RtxA13 toxin.</title>
        <authorList>
            <person name="Callol A."/>
            <person name="Pajuelo D."/>
            <person name="Ebbesson L."/>
            <person name="Teles M."/>
            <person name="MacKenzie S."/>
            <person name="Amaro C."/>
        </authorList>
    </citation>
    <scope>NUCLEOTIDE SEQUENCE</scope>
</reference>
<protein>
    <submittedName>
        <fullName evidence="1">Uncharacterized protein</fullName>
    </submittedName>
</protein>
<dbReference type="EMBL" id="GBXM01031312">
    <property type="protein sequence ID" value="JAH77265.1"/>
    <property type="molecule type" value="Transcribed_RNA"/>
</dbReference>
<organism evidence="1">
    <name type="scientific">Anguilla anguilla</name>
    <name type="common">European freshwater eel</name>
    <name type="synonym">Muraena anguilla</name>
    <dbReference type="NCBI Taxonomy" id="7936"/>
    <lineage>
        <taxon>Eukaryota</taxon>
        <taxon>Metazoa</taxon>
        <taxon>Chordata</taxon>
        <taxon>Craniata</taxon>
        <taxon>Vertebrata</taxon>
        <taxon>Euteleostomi</taxon>
        <taxon>Actinopterygii</taxon>
        <taxon>Neopterygii</taxon>
        <taxon>Teleostei</taxon>
        <taxon>Anguilliformes</taxon>
        <taxon>Anguillidae</taxon>
        <taxon>Anguilla</taxon>
    </lineage>
</organism>
<name>A0A0E9VIN7_ANGAN</name>
<dbReference type="AlphaFoldDB" id="A0A0E9VIN7"/>
<accession>A0A0E9VIN7</accession>